<dbReference type="PANTHER" id="PTHR31619">
    <property type="entry name" value="4-HYDROXY-3-METHYLBUT-2-ENYL DIPHOSPHATE REDUCTASE, CHLOROPLASTIC"/>
    <property type="match status" value="1"/>
</dbReference>
<evidence type="ECO:0000313" key="9">
    <source>
        <dbReference type="EMBL" id="KRO58429.1"/>
    </source>
</evidence>
<dbReference type="EMBL" id="LIBO01000433">
    <property type="protein sequence ID" value="KRO58429.1"/>
    <property type="molecule type" value="Genomic_DNA"/>
</dbReference>
<evidence type="ECO:0000256" key="6">
    <source>
        <dbReference type="ARBA" id="ARBA00023014"/>
    </source>
</evidence>
<dbReference type="AlphaFoldDB" id="A0A0R2RCG7"/>
<name>A0A0R2RCG7_9BACT</name>
<comment type="pathway">
    <text evidence="7">Isoprenoid biosynthesis; isopentenyl diphosphate biosynthesis via DXP pathway; isopentenyl diphosphate from 1-deoxy-D-xylulose 5-phosphate: step 6/6.</text>
</comment>
<accession>A0A0R2RCG7</accession>
<comment type="caution">
    <text evidence="9">The sequence shown here is derived from an EMBL/GenBank/DDBJ whole genome shotgun (WGS) entry which is preliminary data.</text>
</comment>
<proteinExistence type="predicted"/>
<keyword evidence="2" id="KW-0004">4Fe-4S</keyword>
<protein>
    <submittedName>
        <fullName evidence="9">4-hydroxy-3-methylbut-2-enyl diphosphate reductase</fullName>
    </submittedName>
</protein>
<evidence type="ECO:0000256" key="3">
    <source>
        <dbReference type="ARBA" id="ARBA00022723"/>
    </source>
</evidence>
<keyword evidence="3" id="KW-0479">Metal-binding</keyword>
<sequence>MKIQSLKRHPTGYDLTGLTVEDVVIVPAFGAEVGTMDELKKIGCQTVDTTCGDVMSVWKRVRQYNKERVTSIIHGKSSHEETMATSSRALSTDGLGHYLVVYNLEETDYVCNYIRHGGDRAEFLQKFAGAHSPGFDPELHLQAVGVANQTTMMRGETEEVQRRLKKAIEDRYGEKKTGDHFRFFDTICGATQERQDALRDLLVVPLDLLLVVGGYNSSNTSHLAEMGEAKLPTYFIRNCTKMISTDEIEHYDQHAQKEKITKGWLPQGKVKIGVTAGASCPNNVIEETIAKLFQFRGVDVKSLIPETSA</sequence>
<dbReference type="Pfam" id="PF02401">
    <property type="entry name" value="LYTB"/>
    <property type="match status" value="1"/>
</dbReference>
<dbReference type="GO" id="GO:0019288">
    <property type="term" value="P:isopentenyl diphosphate biosynthetic process, methylerythritol 4-phosphate pathway"/>
    <property type="evidence" value="ECO:0007669"/>
    <property type="project" value="InterPro"/>
</dbReference>
<dbReference type="GO" id="GO:0046872">
    <property type="term" value="F:metal ion binding"/>
    <property type="evidence" value="ECO:0007669"/>
    <property type="project" value="UniProtKB-KW"/>
</dbReference>
<evidence type="ECO:0000256" key="4">
    <source>
        <dbReference type="ARBA" id="ARBA00023002"/>
    </source>
</evidence>
<evidence type="ECO:0000256" key="2">
    <source>
        <dbReference type="ARBA" id="ARBA00022485"/>
    </source>
</evidence>
<keyword evidence="5" id="KW-0408">Iron</keyword>
<organism evidence="9 10">
    <name type="scientific">Verrucomicrobia subdivision 6 bacterium BACL9 MAG-120507-bin52</name>
    <dbReference type="NCBI Taxonomy" id="1655590"/>
    <lineage>
        <taxon>Bacteria</taxon>
        <taxon>Pseudomonadati</taxon>
        <taxon>Verrucomicrobiota</taxon>
        <taxon>Verrucomicrobiia</taxon>
        <taxon>Verrucomicrobiales</taxon>
        <taxon>Verrucomicrobia subdivision 6</taxon>
    </lineage>
</organism>
<dbReference type="PANTHER" id="PTHR31619:SF5">
    <property type="entry name" value="4-HYDROXY-3-METHYLBUT-2-ENYL DIPHOSPHATE REDUCTASE, CHLOROPLASTIC"/>
    <property type="match status" value="1"/>
</dbReference>
<evidence type="ECO:0000256" key="8">
    <source>
        <dbReference type="ARBA" id="ARBA00046314"/>
    </source>
</evidence>
<evidence type="ECO:0000256" key="5">
    <source>
        <dbReference type="ARBA" id="ARBA00023004"/>
    </source>
</evidence>
<comment type="cofactor">
    <cofactor evidence="1">
        <name>[4Fe-4S] cluster</name>
        <dbReference type="ChEBI" id="CHEBI:49883"/>
    </cofactor>
</comment>
<keyword evidence="4" id="KW-0560">Oxidoreductase</keyword>
<dbReference type="GO" id="GO:0051745">
    <property type="term" value="F:4-hydroxy-3-methylbut-2-enyl diphosphate reductase activity"/>
    <property type="evidence" value="ECO:0007669"/>
    <property type="project" value="InterPro"/>
</dbReference>
<dbReference type="Proteomes" id="UP000051269">
    <property type="component" value="Unassembled WGS sequence"/>
</dbReference>
<reference evidence="9 10" key="1">
    <citation type="submission" date="2015-10" db="EMBL/GenBank/DDBJ databases">
        <title>Metagenome-Assembled Genomes uncover a global brackish microbiome.</title>
        <authorList>
            <person name="Hugerth L.W."/>
            <person name="Larsson J."/>
            <person name="Alneberg J."/>
            <person name="Lindh M.V."/>
            <person name="Legrand C."/>
            <person name="Pinhassi J."/>
            <person name="Andersson A.F."/>
        </authorList>
    </citation>
    <scope>NUCLEOTIDE SEQUENCE [LARGE SCALE GENOMIC DNA]</scope>
    <source>
        <strain evidence="9">BACL18 MAG-120507-bin52</strain>
    </source>
</reference>
<keyword evidence="6" id="KW-0411">Iron-sulfur</keyword>
<dbReference type="GO" id="GO:0050992">
    <property type="term" value="P:dimethylallyl diphosphate biosynthetic process"/>
    <property type="evidence" value="ECO:0007669"/>
    <property type="project" value="InterPro"/>
</dbReference>
<dbReference type="Gene3D" id="3.40.1010.20">
    <property type="entry name" value="4-hydroxy-3-methylbut-2-enyl diphosphate reductase, catalytic domain"/>
    <property type="match status" value="2"/>
</dbReference>
<gene>
    <name evidence="9" type="ORF">ABR82_02080</name>
</gene>
<evidence type="ECO:0000256" key="1">
    <source>
        <dbReference type="ARBA" id="ARBA00001966"/>
    </source>
</evidence>
<evidence type="ECO:0000313" key="10">
    <source>
        <dbReference type="Proteomes" id="UP000051269"/>
    </source>
</evidence>
<dbReference type="InterPro" id="IPR003451">
    <property type="entry name" value="LytB/IspH"/>
</dbReference>
<evidence type="ECO:0000256" key="7">
    <source>
        <dbReference type="ARBA" id="ARBA00046313"/>
    </source>
</evidence>
<comment type="pathway">
    <text evidence="8">Isoprenoid biosynthesis; dimethylallyl diphosphate biosynthesis; dimethylallyl diphosphate from (2E)-4-hydroxy-3-methylbutenyl diphosphate: step 1/1.</text>
</comment>
<dbReference type="GO" id="GO:0051539">
    <property type="term" value="F:4 iron, 4 sulfur cluster binding"/>
    <property type="evidence" value="ECO:0007669"/>
    <property type="project" value="UniProtKB-KW"/>
</dbReference>